<dbReference type="RefSeq" id="WP_388343295.1">
    <property type="nucleotide sequence ID" value="NZ_JBIAFJ010000002.1"/>
</dbReference>
<evidence type="ECO:0000313" key="1">
    <source>
        <dbReference type="EMBL" id="MFE9168837.1"/>
    </source>
</evidence>
<dbReference type="SMART" id="SM00028">
    <property type="entry name" value="TPR"/>
    <property type="match status" value="7"/>
</dbReference>
<dbReference type="SUPFAM" id="SSF52540">
    <property type="entry name" value="P-loop containing nucleoside triphosphate hydrolases"/>
    <property type="match status" value="1"/>
</dbReference>
<name>A0ABW6KQZ8_9ACTN</name>
<proteinExistence type="predicted"/>
<dbReference type="Gene3D" id="3.40.50.300">
    <property type="entry name" value="P-loop containing nucleotide triphosphate hydrolases"/>
    <property type="match status" value="1"/>
</dbReference>
<protein>
    <submittedName>
        <fullName evidence="1">ATP-binding protein</fullName>
    </submittedName>
</protein>
<dbReference type="EMBL" id="JBIAFJ010000002">
    <property type="protein sequence ID" value="MFE9168837.1"/>
    <property type="molecule type" value="Genomic_DNA"/>
</dbReference>
<dbReference type="Proteomes" id="UP001601197">
    <property type="component" value="Unassembled WGS sequence"/>
</dbReference>
<dbReference type="SUPFAM" id="SSF48452">
    <property type="entry name" value="TPR-like"/>
    <property type="match status" value="2"/>
</dbReference>
<dbReference type="PRINTS" id="PR00364">
    <property type="entry name" value="DISEASERSIST"/>
</dbReference>
<organism evidence="1 2">
    <name type="scientific">Streptomyces kebangsaanensis</name>
    <dbReference type="NCBI Taxonomy" id="864058"/>
    <lineage>
        <taxon>Bacteria</taxon>
        <taxon>Bacillati</taxon>
        <taxon>Actinomycetota</taxon>
        <taxon>Actinomycetes</taxon>
        <taxon>Kitasatosporales</taxon>
        <taxon>Streptomycetaceae</taxon>
        <taxon>Streptomyces</taxon>
    </lineage>
</organism>
<keyword evidence="2" id="KW-1185">Reference proteome</keyword>
<comment type="caution">
    <text evidence="1">The sequence shown here is derived from an EMBL/GenBank/DDBJ whole genome shotgun (WGS) entry which is preliminary data.</text>
</comment>
<dbReference type="Pfam" id="PF13424">
    <property type="entry name" value="TPR_12"/>
    <property type="match status" value="2"/>
</dbReference>
<dbReference type="GO" id="GO:0005524">
    <property type="term" value="F:ATP binding"/>
    <property type="evidence" value="ECO:0007669"/>
    <property type="project" value="UniProtKB-KW"/>
</dbReference>
<dbReference type="PANTHER" id="PTHR47691:SF3">
    <property type="entry name" value="HTH-TYPE TRANSCRIPTIONAL REGULATOR RV0890C-RELATED"/>
    <property type="match status" value="1"/>
</dbReference>
<dbReference type="InterPro" id="IPR027417">
    <property type="entry name" value="P-loop_NTPase"/>
</dbReference>
<dbReference type="Gene3D" id="1.25.40.10">
    <property type="entry name" value="Tetratricopeptide repeat domain"/>
    <property type="match status" value="2"/>
</dbReference>
<sequence>MGRKAHVDALLELLSPKKPTEEPVVISAISGLAGIGKTALALHVAHRARDLGWFPGGTIFIDLHGYDSNGGTTAEQALGTLLRALGIRDDDVPASTDDQIGLYLTRMSELADQNLPVLIILDNVSNAAQVESLLPGRSEHRVLITSRHTLATLPARLIDLDRLTVADASDLIARSLSDARPNDNRPSDEARALEEIAKLCGCLPLALQIVAALLKAEPYRPIASLLTELEDSNTRLEALQYQDIEGRSLAVKAAFDLSYERLDTEHARLFRLLSLCPGQVISSRTASALLGAHERRARRLLADLAQAHLIDPVAADSWRVHDLIILYASELSQNCDEGSTIAESFERLVGYYQSAVHAACTALGRSSATRSAQDFPDRESALSWFDQELPNLMAIVKKAGDTNPEASWSLILHLHPYLIQSHHFDEAVSNAEAGVQIASTQGWRSREGVANTLLGASLSNMNAPSESAKAYQRAAAIFTKTGERIREGHALADLGVALTSAWKFDDGVNYLRQAVSVFRQEDELQCEAHALRSLGHALSGHGAWRNNEALAIYEEALEISRKIGDRRGEAATLNYIGKIMMDQGQYRRAISLQRKAVKIFSDLDYRNDQGVALNTLGDSLYAAGRYQESAAAHRSAVEIAQELGRPLNEAYAMDDLGLCLKQLGLFEEAIQAHRRAVEIYREIRHLHREGHALFNLADALVSAGKHKEAESARARASKIFKETGVHSRTKRTKDA</sequence>
<dbReference type="InterPro" id="IPR011990">
    <property type="entry name" value="TPR-like_helical_dom_sf"/>
</dbReference>
<keyword evidence="1" id="KW-0547">Nucleotide-binding</keyword>
<gene>
    <name evidence="1" type="ORF">ACFYNZ_04795</name>
</gene>
<dbReference type="InterPro" id="IPR019734">
    <property type="entry name" value="TPR_rpt"/>
</dbReference>
<reference evidence="1 2" key="1">
    <citation type="submission" date="2024-10" db="EMBL/GenBank/DDBJ databases">
        <title>The Natural Products Discovery Center: Release of the First 8490 Sequenced Strains for Exploring Actinobacteria Biosynthetic Diversity.</title>
        <authorList>
            <person name="Kalkreuter E."/>
            <person name="Kautsar S.A."/>
            <person name="Yang D."/>
            <person name="Bader C.D."/>
            <person name="Teijaro C.N."/>
            <person name="Fluegel L."/>
            <person name="Davis C.M."/>
            <person name="Simpson J.R."/>
            <person name="Lauterbach L."/>
            <person name="Steele A.D."/>
            <person name="Gui C."/>
            <person name="Meng S."/>
            <person name="Li G."/>
            <person name="Viehrig K."/>
            <person name="Ye F."/>
            <person name="Su P."/>
            <person name="Kiefer A.F."/>
            <person name="Nichols A."/>
            <person name="Cepeda A.J."/>
            <person name="Yan W."/>
            <person name="Fan B."/>
            <person name="Jiang Y."/>
            <person name="Adhikari A."/>
            <person name="Zheng C.-J."/>
            <person name="Schuster L."/>
            <person name="Cowan T.M."/>
            <person name="Smanski M.J."/>
            <person name="Chevrette M.G."/>
            <person name="De Carvalho L.P.S."/>
            <person name="Shen B."/>
        </authorList>
    </citation>
    <scope>NUCLEOTIDE SEQUENCE [LARGE SCALE GENOMIC DNA]</scope>
    <source>
        <strain evidence="1 2">NPDC007147</strain>
    </source>
</reference>
<evidence type="ECO:0000313" key="2">
    <source>
        <dbReference type="Proteomes" id="UP001601197"/>
    </source>
</evidence>
<accession>A0ABW6KQZ8</accession>
<keyword evidence="1" id="KW-0067">ATP-binding</keyword>
<dbReference type="PANTHER" id="PTHR47691">
    <property type="entry name" value="REGULATOR-RELATED"/>
    <property type="match status" value="1"/>
</dbReference>